<dbReference type="SUPFAM" id="SSF55811">
    <property type="entry name" value="Nudix"/>
    <property type="match status" value="1"/>
</dbReference>
<dbReference type="RefSeq" id="WP_012739351.1">
    <property type="nucleotide sequence ID" value="NZ_CP085938.1"/>
</dbReference>
<evidence type="ECO:0000313" key="5">
    <source>
        <dbReference type="EMBL" id="RHC11805.1"/>
    </source>
</evidence>
<dbReference type="EMBL" id="QROY01000002">
    <property type="protein sequence ID" value="RHL70934.1"/>
    <property type="molecule type" value="Genomic_DNA"/>
</dbReference>
<feature type="domain" description="Nudix hydrolase" evidence="3">
    <location>
        <begin position="41"/>
        <end position="169"/>
    </location>
</feature>
<evidence type="ECO:0000313" key="7">
    <source>
        <dbReference type="EMBL" id="RHL70934.1"/>
    </source>
</evidence>
<dbReference type="PANTHER" id="PTHR11839:SF18">
    <property type="entry name" value="NUDIX HYDROLASE DOMAIN-CONTAINING PROTEIN"/>
    <property type="match status" value="1"/>
</dbReference>
<evidence type="ECO:0000256" key="2">
    <source>
        <dbReference type="ARBA" id="ARBA00022801"/>
    </source>
</evidence>
<reference evidence="4 8" key="1">
    <citation type="submission" date="2015-09" db="EMBL/GenBank/DDBJ databases">
        <authorList>
            <consortium name="Pathogen Informatics"/>
        </authorList>
    </citation>
    <scope>NUCLEOTIDE SEQUENCE [LARGE SCALE GENOMIC DNA]</scope>
    <source>
        <strain evidence="4 8">2789STDY5834875</strain>
    </source>
</reference>
<dbReference type="Gene3D" id="3.90.79.10">
    <property type="entry name" value="Nucleoside Triphosphate Pyrophosphohydrolase"/>
    <property type="match status" value="1"/>
</dbReference>
<dbReference type="PROSITE" id="PS00893">
    <property type="entry name" value="NUDIX_BOX"/>
    <property type="match status" value="1"/>
</dbReference>
<dbReference type="GO" id="GO:0019693">
    <property type="term" value="P:ribose phosphate metabolic process"/>
    <property type="evidence" value="ECO:0007669"/>
    <property type="project" value="TreeGrafter"/>
</dbReference>
<evidence type="ECO:0000313" key="9">
    <source>
        <dbReference type="Proteomes" id="UP000284794"/>
    </source>
</evidence>
<dbReference type="Proteomes" id="UP000285201">
    <property type="component" value="Unassembled WGS sequence"/>
</dbReference>
<evidence type="ECO:0000256" key="1">
    <source>
        <dbReference type="ARBA" id="ARBA00001946"/>
    </source>
</evidence>
<sequence>MKEHIKRVDRILKYKGSILDIYTDVIETPDGHRAEWDYIDHRGAAAVVPVLDDGRLLMVRQYRDALDRETIEIPAGGLNGWDEPTINAAARELEEETGYRSDNLTKLVSVVTAVAFCNEVVDVYLATDLVKTSQHLDEDEFIDVEKYTLDELKDMIFAGTIQDSKTISAVLAYDALLNRKKNN</sequence>
<dbReference type="Pfam" id="PF00293">
    <property type="entry name" value="NUDIX"/>
    <property type="match status" value="1"/>
</dbReference>
<evidence type="ECO:0000313" key="10">
    <source>
        <dbReference type="Proteomes" id="UP000285201"/>
    </source>
</evidence>
<dbReference type="EMBL" id="QSHM01000017">
    <property type="protein sequence ID" value="RHC11805.1"/>
    <property type="molecule type" value="Genomic_DNA"/>
</dbReference>
<dbReference type="Proteomes" id="UP000285844">
    <property type="component" value="Unassembled WGS sequence"/>
</dbReference>
<dbReference type="EC" id="3.6.1.13" evidence="4"/>
<dbReference type="PROSITE" id="PS51462">
    <property type="entry name" value="NUDIX"/>
    <property type="match status" value="1"/>
</dbReference>
<evidence type="ECO:0000313" key="6">
    <source>
        <dbReference type="EMBL" id="RHD10835.1"/>
    </source>
</evidence>
<dbReference type="GO" id="GO:0006753">
    <property type="term" value="P:nucleoside phosphate metabolic process"/>
    <property type="evidence" value="ECO:0007669"/>
    <property type="project" value="TreeGrafter"/>
</dbReference>
<evidence type="ECO:0000313" key="11">
    <source>
        <dbReference type="Proteomes" id="UP000285844"/>
    </source>
</evidence>
<organism evidence="4 8">
    <name type="scientific">Lachnospira eligens</name>
    <dbReference type="NCBI Taxonomy" id="39485"/>
    <lineage>
        <taxon>Bacteria</taxon>
        <taxon>Bacillati</taxon>
        <taxon>Bacillota</taxon>
        <taxon>Clostridia</taxon>
        <taxon>Lachnospirales</taxon>
        <taxon>Lachnospiraceae</taxon>
        <taxon>Lachnospira</taxon>
    </lineage>
</organism>
<evidence type="ECO:0000313" key="4">
    <source>
        <dbReference type="EMBL" id="CUQ76324.1"/>
    </source>
</evidence>
<protein>
    <submittedName>
        <fullName evidence="4">ADP-ribose pyrophosphatase</fullName>
        <ecNumber evidence="4">3.6.1.13</ecNumber>
    </submittedName>
    <submittedName>
        <fullName evidence="5">NUDIX hydrolase</fullName>
    </submittedName>
</protein>
<dbReference type="Proteomes" id="UP000284794">
    <property type="component" value="Unassembled WGS sequence"/>
</dbReference>
<gene>
    <name evidence="4" type="primary">nudF</name>
    <name evidence="7" type="ORF">DW007_01920</name>
    <name evidence="6" type="ORF">DW811_00220</name>
    <name evidence="5" type="ORF">DW858_12010</name>
    <name evidence="4" type="ORF">ERS852490_00992</name>
</gene>
<proteinExistence type="predicted"/>
<evidence type="ECO:0000259" key="3">
    <source>
        <dbReference type="PROSITE" id="PS51462"/>
    </source>
</evidence>
<dbReference type="InterPro" id="IPR015797">
    <property type="entry name" value="NUDIX_hydrolase-like_dom_sf"/>
</dbReference>
<dbReference type="EMBL" id="QSIS01000001">
    <property type="protein sequence ID" value="RHD10835.1"/>
    <property type="molecule type" value="Genomic_DNA"/>
</dbReference>
<dbReference type="AlphaFoldDB" id="A0A174YMH1"/>
<dbReference type="GO" id="GO:0047631">
    <property type="term" value="F:ADP-ribose diphosphatase activity"/>
    <property type="evidence" value="ECO:0007669"/>
    <property type="project" value="UniProtKB-EC"/>
</dbReference>
<dbReference type="CDD" id="cd03424">
    <property type="entry name" value="NUDIX_ADPRase_Nudt5_UGPPase_Nudt14"/>
    <property type="match status" value="1"/>
</dbReference>
<comment type="cofactor">
    <cofactor evidence="1">
        <name>Mg(2+)</name>
        <dbReference type="ChEBI" id="CHEBI:18420"/>
    </cofactor>
</comment>
<dbReference type="Proteomes" id="UP000095621">
    <property type="component" value="Unassembled WGS sequence"/>
</dbReference>
<dbReference type="InterPro" id="IPR020084">
    <property type="entry name" value="NUDIX_hydrolase_CS"/>
</dbReference>
<dbReference type="GeneID" id="41355842"/>
<evidence type="ECO:0000313" key="8">
    <source>
        <dbReference type="Proteomes" id="UP000095621"/>
    </source>
</evidence>
<reference evidence="9 10" key="2">
    <citation type="submission" date="2018-08" db="EMBL/GenBank/DDBJ databases">
        <title>A genome reference for cultivated species of the human gut microbiota.</title>
        <authorList>
            <person name="Zou Y."/>
            <person name="Xue W."/>
            <person name="Luo G."/>
        </authorList>
    </citation>
    <scope>NUCLEOTIDE SEQUENCE [LARGE SCALE GENOMIC DNA]</scope>
    <source>
        <strain evidence="7 10">AF36-7BH</strain>
        <strain evidence="6 9">AM32-2AC</strain>
        <strain evidence="5 11">AM37-3BH</strain>
    </source>
</reference>
<name>A0A174YMH1_9FIRM</name>
<dbReference type="PANTHER" id="PTHR11839">
    <property type="entry name" value="UDP/ADP-SUGAR PYROPHOSPHATASE"/>
    <property type="match status" value="1"/>
</dbReference>
<keyword evidence="2 4" id="KW-0378">Hydrolase</keyword>
<accession>A0A174YMH1</accession>
<dbReference type="InterPro" id="IPR000086">
    <property type="entry name" value="NUDIX_hydrolase_dom"/>
</dbReference>
<dbReference type="OrthoDB" id="9806150at2"/>
<dbReference type="OMA" id="DYQVHPG"/>
<dbReference type="EMBL" id="CZBU01000002">
    <property type="protein sequence ID" value="CUQ76324.1"/>
    <property type="molecule type" value="Genomic_DNA"/>
</dbReference>